<dbReference type="OMA" id="DIEMEEW"/>
<dbReference type="InterPro" id="IPR025714">
    <property type="entry name" value="Methyltranfer_dom"/>
</dbReference>
<keyword evidence="3" id="KW-1185">Reference proteome</keyword>
<dbReference type="InParanoid" id="E9HK40"/>
<organism evidence="2 3">
    <name type="scientific">Daphnia pulex</name>
    <name type="common">Water flea</name>
    <dbReference type="NCBI Taxonomy" id="6669"/>
    <lineage>
        <taxon>Eukaryota</taxon>
        <taxon>Metazoa</taxon>
        <taxon>Ecdysozoa</taxon>
        <taxon>Arthropoda</taxon>
        <taxon>Crustacea</taxon>
        <taxon>Branchiopoda</taxon>
        <taxon>Diplostraca</taxon>
        <taxon>Cladocera</taxon>
        <taxon>Anomopoda</taxon>
        <taxon>Daphniidae</taxon>
        <taxon>Daphnia</taxon>
    </lineage>
</organism>
<dbReference type="KEGG" id="dpx:DAPPUDRAFT_260923"/>
<dbReference type="Pfam" id="PF13383">
    <property type="entry name" value="Methyltransf_22"/>
    <property type="match status" value="1"/>
</dbReference>
<dbReference type="EMBL" id="GL732667">
    <property type="protein sequence ID" value="EFX67815.1"/>
    <property type="molecule type" value="Genomic_DNA"/>
</dbReference>
<evidence type="ECO:0000259" key="1">
    <source>
        <dbReference type="Pfam" id="PF13383"/>
    </source>
</evidence>
<proteinExistence type="predicted"/>
<name>E9HK40_DAPPU</name>
<feature type="domain" description="Methyltransferase" evidence="1">
    <location>
        <begin position="68"/>
        <end position="239"/>
    </location>
</feature>
<reference evidence="2 3" key="1">
    <citation type="journal article" date="2011" name="Science">
        <title>The ecoresponsive genome of Daphnia pulex.</title>
        <authorList>
            <person name="Colbourne J.K."/>
            <person name="Pfrender M.E."/>
            <person name="Gilbert D."/>
            <person name="Thomas W.K."/>
            <person name="Tucker A."/>
            <person name="Oakley T.H."/>
            <person name="Tokishita S."/>
            <person name="Aerts A."/>
            <person name="Arnold G.J."/>
            <person name="Basu M.K."/>
            <person name="Bauer D.J."/>
            <person name="Caceres C.E."/>
            <person name="Carmel L."/>
            <person name="Casola C."/>
            <person name="Choi J.H."/>
            <person name="Detter J.C."/>
            <person name="Dong Q."/>
            <person name="Dusheyko S."/>
            <person name="Eads B.D."/>
            <person name="Frohlich T."/>
            <person name="Geiler-Samerotte K.A."/>
            <person name="Gerlach D."/>
            <person name="Hatcher P."/>
            <person name="Jogdeo S."/>
            <person name="Krijgsveld J."/>
            <person name="Kriventseva E.V."/>
            <person name="Kultz D."/>
            <person name="Laforsch C."/>
            <person name="Lindquist E."/>
            <person name="Lopez J."/>
            <person name="Manak J.R."/>
            <person name="Muller J."/>
            <person name="Pangilinan J."/>
            <person name="Patwardhan R.P."/>
            <person name="Pitluck S."/>
            <person name="Pritham E.J."/>
            <person name="Rechtsteiner A."/>
            <person name="Rho M."/>
            <person name="Rogozin I.B."/>
            <person name="Sakarya O."/>
            <person name="Salamov A."/>
            <person name="Schaack S."/>
            <person name="Shapiro H."/>
            <person name="Shiga Y."/>
            <person name="Skalitzky C."/>
            <person name="Smith Z."/>
            <person name="Souvorov A."/>
            <person name="Sung W."/>
            <person name="Tang Z."/>
            <person name="Tsuchiya D."/>
            <person name="Tu H."/>
            <person name="Vos H."/>
            <person name="Wang M."/>
            <person name="Wolf Y.I."/>
            <person name="Yamagata H."/>
            <person name="Yamada T."/>
            <person name="Ye Y."/>
            <person name="Shaw J.R."/>
            <person name="Andrews J."/>
            <person name="Crease T.J."/>
            <person name="Tang H."/>
            <person name="Lucas S.M."/>
            <person name="Robertson H.M."/>
            <person name="Bork P."/>
            <person name="Koonin E.V."/>
            <person name="Zdobnov E.M."/>
            <person name="Grigoriev I.V."/>
            <person name="Lynch M."/>
            <person name="Boore J.L."/>
        </authorList>
    </citation>
    <scope>NUCLEOTIDE SEQUENCE [LARGE SCALE GENOMIC DNA]</scope>
</reference>
<dbReference type="InterPro" id="IPR026913">
    <property type="entry name" value="METTL24"/>
</dbReference>
<dbReference type="Proteomes" id="UP000000305">
    <property type="component" value="Unassembled WGS sequence"/>
</dbReference>
<evidence type="ECO:0000313" key="2">
    <source>
        <dbReference type="EMBL" id="EFX67815.1"/>
    </source>
</evidence>
<dbReference type="AlphaFoldDB" id="E9HK40"/>
<accession>E9HK40</accession>
<dbReference type="OrthoDB" id="10006218at2759"/>
<protein>
    <recommendedName>
        <fullName evidence="1">Methyltransferase domain-containing protein</fullName>
    </recommendedName>
</protein>
<sequence length="269" mass="31209">MMQQTTTTVRSTIRGECDSYLTDWDALLDSEILTGAQLMEYFTWTNSSSCRLSHDFGGELMRNPTGMAGQKAICIDSKVAPQPGNCLIYSFGIGGEWSFDEQMERYGCQVYAFDPSMGLDHHDHSPAIHFYNWGLSNRDEFNIYENWTVRSLSSIYETLSADRHGRQIIDYLKIDVEFYEWLALPQIIESGMLFNIRQLGIEVHLDHRDPIDKYREWAKILRTLERKGLIRFDSKSNPWSAGNFTELQGLWGSFGHEIAWYNDNHLYIE</sequence>
<dbReference type="HOGENOM" id="CLU_069223_1_0_1"/>
<dbReference type="PANTHER" id="PTHR32026:SF10">
    <property type="entry name" value="METHYLTRANSFERASE-LIKE PROTEIN 24-RELATED"/>
    <property type="match status" value="1"/>
</dbReference>
<evidence type="ECO:0000313" key="3">
    <source>
        <dbReference type="Proteomes" id="UP000000305"/>
    </source>
</evidence>
<dbReference type="PANTHER" id="PTHR32026">
    <property type="entry name" value="METHYLTRANSFERASE-LIKE PROTEIN 24"/>
    <property type="match status" value="1"/>
</dbReference>
<dbReference type="PhylomeDB" id="E9HK40"/>
<dbReference type="eggNOG" id="ENOG502QRD5">
    <property type="taxonomic scope" value="Eukaryota"/>
</dbReference>
<gene>
    <name evidence="2" type="ORF">DAPPUDRAFT_260923</name>
</gene>